<reference evidence="2 3" key="1">
    <citation type="submission" date="2017-03" db="EMBL/GenBank/DDBJ databases">
        <title>An alternative strategy for trypanosome survival in the mammalian bloodstream revealed through genome and transcriptome analysis of the ubiquitous bovine parasite Trypanosoma (Megatrypanum) theileri.</title>
        <authorList>
            <person name="Kelly S."/>
            <person name="Ivens A."/>
            <person name="Mott A."/>
            <person name="O'Neill E."/>
            <person name="Emms D."/>
            <person name="Macleod O."/>
            <person name="Voorheis P."/>
            <person name="Matthews J."/>
            <person name="Matthews K."/>
            <person name="Carrington M."/>
        </authorList>
    </citation>
    <scope>NUCLEOTIDE SEQUENCE [LARGE SCALE GENOMIC DNA]</scope>
    <source>
        <strain evidence="2">Edinburgh</strain>
    </source>
</reference>
<accession>A0A1X0NLQ5</accession>
<name>A0A1X0NLQ5_9TRYP</name>
<feature type="region of interest" description="Disordered" evidence="1">
    <location>
        <begin position="100"/>
        <end position="133"/>
    </location>
</feature>
<dbReference type="EMBL" id="NBCO01000034">
    <property type="protein sequence ID" value="ORC85597.1"/>
    <property type="molecule type" value="Genomic_DNA"/>
</dbReference>
<gene>
    <name evidence="2" type="ORF">TM35_000342090</name>
</gene>
<dbReference type="RefSeq" id="XP_028879663.1">
    <property type="nucleotide sequence ID" value="XM_029029107.1"/>
</dbReference>
<dbReference type="AlphaFoldDB" id="A0A1X0NLQ5"/>
<dbReference type="VEuPathDB" id="TriTrypDB:TM35_000342090"/>
<dbReference type="Proteomes" id="UP000192257">
    <property type="component" value="Unassembled WGS sequence"/>
</dbReference>
<evidence type="ECO:0000313" key="2">
    <source>
        <dbReference type="EMBL" id="ORC85597.1"/>
    </source>
</evidence>
<proteinExistence type="predicted"/>
<feature type="compositionally biased region" description="Basic residues" evidence="1">
    <location>
        <begin position="122"/>
        <end position="133"/>
    </location>
</feature>
<keyword evidence="3" id="KW-1185">Reference proteome</keyword>
<organism evidence="2 3">
    <name type="scientific">Trypanosoma theileri</name>
    <dbReference type="NCBI Taxonomy" id="67003"/>
    <lineage>
        <taxon>Eukaryota</taxon>
        <taxon>Discoba</taxon>
        <taxon>Euglenozoa</taxon>
        <taxon>Kinetoplastea</taxon>
        <taxon>Metakinetoplastina</taxon>
        <taxon>Trypanosomatida</taxon>
        <taxon>Trypanosomatidae</taxon>
        <taxon>Trypanosoma</taxon>
    </lineage>
</organism>
<dbReference type="OrthoDB" id="253089at2759"/>
<dbReference type="GeneID" id="39988887"/>
<sequence>MLRRLLTLGNSNTLQILWATRQIGKTATRVQTQQRLTPVVVKRGNAQLVNRGRQVETKVVGKINKKSIVNNKGAVRNVKNKSQTTRNKATVEKKKAVRTKNTVAVSSQRQRKTTERKTGKETKRKRPHAHAVQKMKYNKRVAAIAKLWRMQKKKNTSKTLTKLGKK</sequence>
<evidence type="ECO:0000313" key="3">
    <source>
        <dbReference type="Proteomes" id="UP000192257"/>
    </source>
</evidence>
<protein>
    <submittedName>
        <fullName evidence="2">Uncharacterized protein</fullName>
    </submittedName>
</protein>
<feature type="compositionally biased region" description="Basic and acidic residues" evidence="1">
    <location>
        <begin position="112"/>
        <end position="121"/>
    </location>
</feature>
<evidence type="ECO:0000256" key="1">
    <source>
        <dbReference type="SAM" id="MobiDB-lite"/>
    </source>
</evidence>
<comment type="caution">
    <text evidence="2">The sequence shown here is derived from an EMBL/GenBank/DDBJ whole genome shotgun (WGS) entry which is preliminary data.</text>
</comment>